<dbReference type="GO" id="GO:0005737">
    <property type="term" value="C:cytoplasm"/>
    <property type="evidence" value="ECO:0007669"/>
    <property type="project" value="TreeGrafter"/>
</dbReference>
<dbReference type="CDD" id="cd03419">
    <property type="entry name" value="GRX_GRXh_1_2_like"/>
    <property type="match status" value="1"/>
</dbReference>
<evidence type="ECO:0000313" key="7">
    <source>
        <dbReference type="Proteomes" id="UP000325313"/>
    </source>
</evidence>
<dbReference type="PROSITE" id="PS00195">
    <property type="entry name" value="GLUTAREDOXIN_1"/>
    <property type="match status" value="1"/>
</dbReference>
<dbReference type="NCBIfam" id="TIGR02180">
    <property type="entry name" value="GRX_euk"/>
    <property type="match status" value="1"/>
</dbReference>
<accession>A0A5B0QGZ5</accession>
<keyword evidence="1" id="KW-0813">Transport</keyword>
<keyword evidence="3" id="KW-1015">Disulfide bond</keyword>
<organism evidence="6 7">
    <name type="scientific">Puccinia graminis f. sp. tritici</name>
    <dbReference type="NCBI Taxonomy" id="56615"/>
    <lineage>
        <taxon>Eukaryota</taxon>
        <taxon>Fungi</taxon>
        <taxon>Dikarya</taxon>
        <taxon>Basidiomycota</taxon>
        <taxon>Pucciniomycotina</taxon>
        <taxon>Pucciniomycetes</taxon>
        <taxon>Pucciniales</taxon>
        <taxon>Pucciniaceae</taxon>
        <taxon>Puccinia</taxon>
    </lineage>
</organism>
<proteinExistence type="predicted"/>
<reference evidence="6 7" key="1">
    <citation type="submission" date="2019-05" db="EMBL/GenBank/DDBJ databases">
        <title>Emergence of the Ug99 lineage of the wheat stem rust pathogen through somatic hybridization.</title>
        <authorList>
            <person name="Li F."/>
            <person name="Upadhyaya N.M."/>
            <person name="Sperschneider J."/>
            <person name="Matny O."/>
            <person name="Nguyen-Phuc H."/>
            <person name="Mago R."/>
            <person name="Raley C."/>
            <person name="Miller M.E."/>
            <person name="Silverstein K.A.T."/>
            <person name="Henningsen E."/>
            <person name="Hirsch C.D."/>
            <person name="Visser B."/>
            <person name="Pretorius Z.A."/>
            <person name="Steffenson B.J."/>
            <person name="Schwessinger B."/>
            <person name="Dodds P.N."/>
            <person name="Figueroa M."/>
        </authorList>
    </citation>
    <scope>NUCLEOTIDE SEQUENCE [LARGE SCALE GENOMIC DNA]</scope>
    <source>
        <strain evidence="6 7">Ug99</strain>
    </source>
</reference>
<evidence type="ECO:0000256" key="3">
    <source>
        <dbReference type="ARBA" id="ARBA00023157"/>
    </source>
</evidence>
<evidence type="ECO:0000259" key="5">
    <source>
        <dbReference type="Pfam" id="PF00462"/>
    </source>
</evidence>
<dbReference type="GO" id="GO:0015038">
    <property type="term" value="F:glutathione disulfide oxidoreductase activity"/>
    <property type="evidence" value="ECO:0007669"/>
    <property type="project" value="TreeGrafter"/>
</dbReference>
<dbReference type="PRINTS" id="PR00160">
    <property type="entry name" value="GLUTAREDOXIN"/>
</dbReference>
<evidence type="ECO:0000256" key="1">
    <source>
        <dbReference type="ARBA" id="ARBA00022448"/>
    </source>
</evidence>
<dbReference type="AlphaFoldDB" id="A0A5B0QGZ5"/>
<protein>
    <recommendedName>
        <fullName evidence="5">Glutaredoxin domain-containing protein</fullName>
    </recommendedName>
</protein>
<dbReference type="Pfam" id="PF00462">
    <property type="entry name" value="Glutaredoxin"/>
    <property type="match status" value="1"/>
</dbReference>
<sequence length="100" mass="11136">MSEAIAQKVEDLITNNLVVVFSKSYCPYCTKAVTTLKKTGREPVVVELDEVAEGEAQHEYLKKKTGQRTVPAIFIKAHFVGGNSELQALHEKKQLDALFD</sequence>
<dbReference type="InterPro" id="IPR011899">
    <property type="entry name" value="Glutaredoxin_euk/vir"/>
</dbReference>
<dbReference type="InterPro" id="IPR011767">
    <property type="entry name" value="GLR_AS"/>
</dbReference>
<dbReference type="InterPro" id="IPR014025">
    <property type="entry name" value="Glutaredoxin_subgr"/>
</dbReference>
<dbReference type="Proteomes" id="UP000325313">
    <property type="component" value="Unassembled WGS sequence"/>
</dbReference>
<feature type="domain" description="Glutaredoxin" evidence="5">
    <location>
        <begin position="18"/>
        <end position="80"/>
    </location>
</feature>
<evidence type="ECO:0000256" key="2">
    <source>
        <dbReference type="ARBA" id="ARBA00022982"/>
    </source>
</evidence>
<dbReference type="GO" id="GO:0034599">
    <property type="term" value="P:cellular response to oxidative stress"/>
    <property type="evidence" value="ECO:0007669"/>
    <property type="project" value="TreeGrafter"/>
</dbReference>
<dbReference type="PROSITE" id="PS51354">
    <property type="entry name" value="GLUTAREDOXIN_2"/>
    <property type="match status" value="1"/>
</dbReference>
<keyword evidence="2" id="KW-0249">Electron transport</keyword>
<comment type="caution">
    <text evidence="6">The sequence shown here is derived from an EMBL/GenBank/DDBJ whole genome shotgun (WGS) entry which is preliminary data.</text>
</comment>
<dbReference type="InterPro" id="IPR036249">
    <property type="entry name" value="Thioredoxin-like_sf"/>
</dbReference>
<dbReference type="PANTHER" id="PTHR45694:SF18">
    <property type="entry name" value="GLUTAREDOXIN-1-RELATED"/>
    <property type="match status" value="1"/>
</dbReference>
<dbReference type="Gene3D" id="3.40.30.10">
    <property type="entry name" value="Glutaredoxin"/>
    <property type="match status" value="1"/>
</dbReference>
<keyword evidence="4" id="KW-0676">Redox-active center</keyword>
<dbReference type="GO" id="GO:0005634">
    <property type="term" value="C:nucleus"/>
    <property type="evidence" value="ECO:0007669"/>
    <property type="project" value="TreeGrafter"/>
</dbReference>
<dbReference type="SUPFAM" id="SSF52833">
    <property type="entry name" value="Thioredoxin-like"/>
    <property type="match status" value="1"/>
</dbReference>
<evidence type="ECO:0000313" key="6">
    <source>
        <dbReference type="EMBL" id="KAA1112451.1"/>
    </source>
</evidence>
<dbReference type="PANTHER" id="PTHR45694">
    <property type="entry name" value="GLUTAREDOXIN 2"/>
    <property type="match status" value="1"/>
</dbReference>
<name>A0A5B0QGZ5_PUCGR</name>
<dbReference type="InterPro" id="IPR002109">
    <property type="entry name" value="Glutaredoxin"/>
</dbReference>
<evidence type="ECO:0000256" key="4">
    <source>
        <dbReference type="ARBA" id="ARBA00023284"/>
    </source>
</evidence>
<dbReference type="EMBL" id="VDEP01000277">
    <property type="protein sequence ID" value="KAA1112451.1"/>
    <property type="molecule type" value="Genomic_DNA"/>
</dbReference>
<dbReference type="FunFam" id="3.40.30.10:FF:000276">
    <property type="entry name" value="Glutaredoxin 3"/>
    <property type="match status" value="1"/>
</dbReference>
<gene>
    <name evidence="6" type="ORF">PGTUg99_011868</name>
</gene>